<proteinExistence type="predicted"/>
<dbReference type="EMBL" id="AZFY01000020">
    <property type="protein sequence ID" value="KRM11714.1"/>
    <property type="molecule type" value="Genomic_DNA"/>
</dbReference>
<reference evidence="5 6" key="1">
    <citation type="journal article" date="2015" name="Genome Announc.">
        <title>Expanding the biotechnology potential of lactobacilli through comparative genomics of 213 strains and associated genera.</title>
        <authorList>
            <person name="Sun Z."/>
            <person name="Harris H.M."/>
            <person name="McCann A."/>
            <person name="Guo C."/>
            <person name="Argimon S."/>
            <person name="Zhang W."/>
            <person name="Yang X."/>
            <person name="Jeffery I.B."/>
            <person name="Cooney J.C."/>
            <person name="Kagawa T.F."/>
            <person name="Liu W."/>
            <person name="Song Y."/>
            <person name="Salvetti E."/>
            <person name="Wrobel A."/>
            <person name="Rasinkangas P."/>
            <person name="Parkhill J."/>
            <person name="Rea M.C."/>
            <person name="O'Sullivan O."/>
            <person name="Ritari J."/>
            <person name="Douillard F.P."/>
            <person name="Paul Ross R."/>
            <person name="Yang R."/>
            <person name="Briner A.E."/>
            <person name="Felis G.E."/>
            <person name="de Vos W.M."/>
            <person name="Barrangou R."/>
            <person name="Klaenhammer T.R."/>
            <person name="Caufield P.W."/>
            <person name="Cui Y."/>
            <person name="Zhang H."/>
            <person name="O'Toole P.W."/>
        </authorList>
    </citation>
    <scope>NUCLEOTIDE SEQUENCE [LARGE SCALE GENOMIC DNA]</scope>
    <source>
        <strain evidence="5 6">DSM 18382</strain>
    </source>
</reference>
<dbReference type="Gene3D" id="1.10.260.40">
    <property type="entry name" value="lambda repressor-like DNA-binding domains"/>
    <property type="match status" value="1"/>
</dbReference>
<comment type="caution">
    <text evidence="5">The sequence shown here is derived from an EMBL/GenBank/DDBJ whole genome shotgun (WGS) entry which is preliminary data.</text>
</comment>
<dbReference type="InterPro" id="IPR025997">
    <property type="entry name" value="SBP_2_dom"/>
</dbReference>
<evidence type="ECO:0000256" key="3">
    <source>
        <dbReference type="ARBA" id="ARBA00023163"/>
    </source>
</evidence>
<accession>A0A0R1W2A4</accession>
<keyword evidence="2" id="KW-0238">DNA-binding</keyword>
<sequence>MKDIAQRANVSVSSVSLVLNNKPSRIPKETKNKIRKIAEELNYRPNSAAVFLSKKISYNIGLIVPDITNPFFAFLTKTIDERLRASNYSTLFADSNNSFEREVQIINNMISHGVDGILLVPSNKFFYQPHNKLQEMIDNLNKPLILLNASSDLRVNSVNFDNVLGAIMATEELIKYGHKSIAFIKGKDHFVNAPERYQGYKDALKKNDILLNPNYVFEGDYTIQSGYQVAPNIFNQRDITAILSSNDLMLFGIIKWAKEHRENVFKRFSMVGFDNNPYTEIIEVPLTTIDQEIGKMADKAIDLLLTILREKVRDSKQIIIKPRIIRRNSIKSEHSR</sequence>
<dbReference type="CDD" id="cd01392">
    <property type="entry name" value="HTH_LacI"/>
    <property type="match status" value="1"/>
</dbReference>
<dbReference type="PANTHER" id="PTHR30146">
    <property type="entry name" value="LACI-RELATED TRANSCRIPTIONAL REPRESSOR"/>
    <property type="match status" value="1"/>
</dbReference>
<dbReference type="PATRIC" id="fig|1423743.5.peg.1234"/>
<keyword evidence="3" id="KW-0804">Transcription</keyword>
<keyword evidence="6" id="KW-1185">Reference proteome</keyword>
<dbReference type="AlphaFoldDB" id="A0A0R1W2A4"/>
<evidence type="ECO:0000313" key="5">
    <source>
        <dbReference type="EMBL" id="KRM11714.1"/>
    </source>
</evidence>
<dbReference type="Proteomes" id="UP000051966">
    <property type="component" value="Unassembled WGS sequence"/>
</dbReference>
<keyword evidence="1" id="KW-0805">Transcription regulation</keyword>
<dbReference type="CDD" id="cd06267">
    <property type="entry name" value="PBP1_LacI_sugar_binding-like"/>
    <property type="match status" value="1"/>
</dbReference>
<name>A0A0R1W2A4_9LACO</name>
<dbReference type="InterPro" id="IPR010982">
    <property type="entry name" value="Lambda_DNA-bd_dom_sf"/>
</dbReference>
<feature type="domain" description="HTH lacI-type" evidence="4">
    <location>
        <begin position="1"/>
        <end position="54"/>
    </location>
</feature>
<dbReference type="Pfam" id="PF13407">
    <property type="entry name" value="Peripla_BP_4"/>
    <property type="match status" value="1"/>
</dbReference>
<dbReference type="Pfam" id="PF00356">
    <property type="entry name" value="LacI"/>
    <property type="match status" value="1"/>
</dbReference>
<evidence type="ECO:0000256" key="2">
    <source>
        <dbReference type="ARBA" id="ARBA00023125"/>
    </source>
</evidence>
<dbReference type="InterPro" id="IPR028082">
    <property type="entry name" value="Peripla_BP_I"/>
</dbReference>
<dbReference type="SMART" id="SM00354">
    <property type="entry name" value="HTH_LACI"/>
    <property type="match status" value="1"/>
</dbReference>
<evidence type="ECO:0000259" key="4">
    <source>
        <dbReference type="PROSITE" id="PS50932"/>
    </source>
</evidence>
<dbReference type="GO" id="GO:0000976">
    <property type="term" value="F:transcription cis-regulatory region binding"/>
    <property type="evidence" value="ECO:0007669"/>
    <property type="project" value="TreeGrafter"/>
</dbReference>
<dbReference type="InterPro" id="IPR000843">
    <property type="entry name" value="HTH_LacI"/>
</dbReference>
<dbReference type="SUPFAM" id="SSF47413">
    <property type="entry name" value="lambda repressor-like DNA-binding domains"/>
    <property type="match status" value="1"/>
</dbReference>
<dbReference type="SUPFAM" id="SSF53822">
    <property type="entry name" value="Periplasmic binding protein-like I"/>
    <property type="match status" value="1"/>
</dbReference>
<dbReference type="Gene3D" id="3.40.50.2300">
    <property type="match status" value="2"/>
</dbReference>
<protein>
    <submittedName>
        <fullName evidence="5">Sugar-binding domain protein</fullName>
    </submittedName>
</protein>
<dbReference type="PANTHER" id="PTHR30146:SF109">
    <property type="entry name" value="HTH-TYPE TRANSCRIPTIONAL REGULATOR GALS"/>
    <property type="match status" value="1"/>
</dbReference>
<dbReference type="PROSITE" id="PS50932">
    <property type="entry name" value="HTH_LACI_2"/>
    <property type="match status" value="1"/>
</dbReference>
<gene>
    <name evidence="5" type="ORF">FD41_GL001192</name>
</gene>
<dbReference type="GO" id="GO:0003700">
    <property type="term" value="F:DNA-binding transcription factor activity"/>
    <property type="evidence" value="ECO:0007669"/>
    <property type="project" value="TreeGrafter"/>
</dbReference>
<evidence type="ECO:0000313" key="6">
    <source>
        <dbReference type="Proteomes" id="UP000051966"/>
    </source>
</evidence>
<organism evidence="5 6">
    <name type="scientific">Lentilactobacillus farraginis DSM 18382 = JCM 14108</name>
    <dbReference type="NCBI Taxonomy" id="1423743"/>
    <lineage>
        <taxon>Bacteria</taxon>
        <taxon>Bacillati</taxon>
        <taxon>Bacillota</taxon>
        <taxon>Bacilli</taxon>
        <taxon>Lactobacillales</taxon>
        <taxon>Lactobacillaceae</taxon>
        <taxon>Lentilactobacillus</taxon>
    </lineage>
</organism>
<evidence type="ECO:0000256" key="1">
    <source>
        <dbReference type="ARBA" id="ARBA00023015"/>
    </source>
</evidence>